<evidence type="ECO:0000256" key="4">
    <source>
        <dbReference type="ARBA" id="ARBA00023004"/>
    </source>
</evidence>
<dbReference type="InterPro" id="IPR023404">
    <property type="entry name" value="rSAM_horseshoe"/>
</dbReference>
<organism evidence="8">
    <name type="scientific">marine metagenome</name>
    <dbReference type="NCBI Taxonomy" id="408172"/>
    <lineage>
        <taxon>unclassified sequences</taxon>
        <taxon>metagenomes</taxon>
        <taxon>ecological metagenomes</taxon>
    </lineage>
</organism>
<dbReference type="InterPro" id="IPR058240">
    <property type="entry name" value="rSAM_sf"/>
</dbReference>
<evidence type="ECO:0000259" key="6">
    <source>
        <dbReference type="PROSITE" id="PS51332"/>
    </source>
</evidence>
<evidence type="ECO:0000256" key="2">
    <source>
        <dbReference type="ARBA" id="ARBA00022691"/>
    </source>
</evidence>
<dbReference type="Pfam" id="PF04055">
    <property type="entry name" value="Radical_SAM"/>
    <property type="match status" value="1"/>
</dbReference>
<dbReference type="EMBL" id="UINC01037874">
    <property type="protein sequence ID" value="SVB34031.1"/>
    <property type="molecule type" value="Genomic_DNA"/>
</dbReference>
<accession>A0A382D8M0</accession>
<dbReference type="PROSITE" id="PS51332">
    <property type="entry name" value="B12_BINDING"/>
    <property type="match status" value="1"/>
</dbReference>
<dbReference type="GO" id="GO:0003824">
    <property type="term" value="F:catalytic activity"/>
    <property type="evidence" value="ECO:0007669"/>
    <property type="project" value="InterPro"/>
</dbReference>
<dbReference type="SUPFAM" id="SSF102114">
    <property type="entry name" value="Radical SAM enzymes"/>
    <property type="match status" value="1"/>
</dbReference>
<dbReference type="InterPro" id="IPR034466">
    <property type="entry name" value="Methyltransferase_Class_B"/>
</dbReference>
<feature type="domain" description="B12-binding" evidence="6">
    <location>
        <begin position="9"/>
        <end position="162"/>
    </location>
</feature>
<evidence type="ECO:0000256" key="1">
    <source>
        <dbReference type="ARBA" id="ARBA00001966"/>
    </source>
</evidence>
<name>A0A382D8M0_9ZZZZ</name>
<dbReference type="InterPro" id="IPR006158">
    <property type="entry name" value="Cobalamin-bd"/>
</dbReference>
<dbReference type="GO" id="GO:0031419">
    <property type="term" value="F:cobalamin binding"/>
    <property type="evidence" value="ECO:0007669"/>
    <property type="project" value="InterPro"/>
</dbReference>
<comment type="cofactor">
    <cofactor evidence="1">
        <name>[4Fe-4S] cluster</name>
        <dbReference type="ChEBI" id="CHEBI:49883"/>
    </cofactor>
</comment>
<dbReference type="PROSITE" id="PS51918">
    <property type="entry name" value="RADICAL_SAM"/>
    <property type="match status" value="1"/>
</dbReference>
<dbReference type="InterPro" id="IPR036724">
    <property type="entry name" value="Cobalamin-bd_sf"/>
</dbReference>
<evidence type="ECO:0000256" key="3">
    <source>
        <dbReference type="ARBA" id="ARBA00022723"/>
    </source>
</evidence>
<keyword evidence="5" id="KW-0411">Iron-sulfur</keyword>
<dbReference type="InterPro" id="IPR006638">
    <property type="entry name" value="Elp3/MiaA/NifB-like_rSAM"/>
</dbReference>
<evidence type="ECO:0000313" key="8">
    <source>
        <dbReference type="EMBL" id="SVB34031.1"/>
    </source>
</evidence>
<dbReference type="InterPro" id="IPR051198">
    <property type="entry name" value="BchE-like"/>
</dbReference>
<keyword evidence="3" id="KW-0479">Metal-binding</keyword>
<dbReference type="Gene3D" id="3.40.50.280">
    <property type="entry name" value="Cobalamin-binding domain"/>
    <property type="match status" value="1"/>
</dbReference>
<dbReference type="SFLD" id="SFLDS00029">
    <property type="entry name" value="Radical_SAM"/>
    <property type="match status" value="1"/>
</dbReference>
<dbReference type="GO" id="GO:0051539">
    <property type="term" value="F:4 iron, 4 sulfur cluster binding"/>
    <property type="evidence" value="ECO:0007669"/>
    <property type="project" value="UniProtKB-KW"/>
</dbReference>
<dbReference type="GO" id="GO:0046872">
    <property type="term" value="F:metal ion binding"/>
    <property type="evidence" value="ECO:0007669"/>
    <property type="project" value="UniProtKB-KW"/>
</dbReference>
<evidence type="ECO:0000259" key="7">
    <source>
        <dbReference type="PROSITE" id="PS51918"/>
    </source>
</evidence>
<gene>
    <name evidence="8" type="ORF">METZ01_LOCUS186885</name>
</gene>
<dbReference type="SFLD" id="SFLDG01082">
    <property type="entry name" value="B12-binding_domain_containing"/>
    <property type="match status" value="1"/>
</dbReference>
<evidence type="ECO:0000256" key="5">
    <source>
        <dbReference type="ARBA" id="ARBA00023014"/>
    </source>
</evidence>
<dbReference type="AlphaFoldDB" id="A0A382D8M0"/>
<keyword evidence="2" id="KW-0949">S-adenosyl-L-methionine</keyword>
<keyword evidence="4" id="KW-0408">Iron</keyword>
<dbReference type="PANTHER" id="PTHR43409">
    <property type="entry name" value="ANAEROBIC MAGNESIUM-PROTOPORPHYRIN IX MONOMETHYL ESTER CYCLASE-RELATED"/>
    <property type="match status" value="1"/>
</dbReference>
<reference evidence="8" key="1">
    <citation type="submission" date="2018-05" db="EMBL/GenBank/DDBJ databases">
        <authorList>
            <person name="Lanie J.A."/>
            <person name="Ng W.-L."/>
            <person name="Kazmierczak K.M."/>
            <person name="Andrzejewski T.M."/>
            <person name="Davidsen T.M."/>
            <person name="Wayne K.J."/>
            <person name="Tettelin H."/>
            <person name="Glass J.I."/>
            <person name="Rusch D."/>
            <person name="Podicherti R."/>
            <person name="Tsui H.-C.T."/>
            <person name="Winkler M.E."/>
        </authorList>
    </citation>
    <scope>NUCLEOTIDE SEQUENCE</scope>
</reference>
<dbReference type="SFLD" id="SFLDG01123">
    <property type="entry name" value="methyltransferase_(Class_B)"/>
    <property type="match status" value="1"/>
</dbReference>
<sequence length="510" mass="58113">MAMKVSLIRIPTIIDASASTAPVCPPIGLAYLKKIVSNFTNEIQVIDSVGNFPKIRTVNDGEFPITLLGQTKEKIASLLAKDTEIILVSCMFSQDWDYAKKVLKEIRLKCPKSIIIAGGEHITALPKYSMESAQEIDVCVLGEGEMTLQNIFQNIQKNGSIDKNLPGTCVRDKDGEIIQNITQSRIKDLADSTWPDWEGFPLENYFSEGHGFGVNFDGGRTMPIIASRGCPYECTFCSNPLMWTTLWNVRDPEDVYNEMKSYVEKYQITNFDFYDLTAIVKKQWIVDFCKLLIKNNLNVVWQLPSGTRSEAIDGEVASLLKQAGCRNLSYAPESGSPEILELIKKKMSIKKMLDSMKSCVAEGLSVKVNIICGFPKETRKHLIETIGFIIQTAWVGCRDMSINQFSPYPGTELFEDLLKANKIKLDENYFRGLSYYSSMTNAQSYSDYLSNLDILIYKTFGSALFYFITFIRRPWRLFQLIRNIYMQNETDRLEKTLISYLGRLRYRYKT</sequence>
<dbReference type="Pfam" id="PF02310">
    <property type="entry name" value="B12-binding"/>
    <property type="match status" value="1"/>
</dbReference>
<dbReference type="Gene3D" id="3.80.30.20">
    <property type="entry name" value="tm_1862 like domain"/>
    <property type="match status" value="1"/>
</dbReference>
<feature type="domain" description="Radical SAM core" evidence="7">
    <location>
        <begin position="216"/>
        <end position="436"/>
    </location>
</feature>
<dbReference type="SMART" id="SM00729">
    <property type="entry name" value="Elp3"/>
    <property type="match status" value="1"/>
</dbReference>
<protein>
    <submittedName>
        <fullName evidence="8">Uncharacterized protein</fullName>
    </submittedName>
</protein>
<dbReference type="InterPro" id="IPR007197">
    <property type="entry name" value="rSAM"/>
</dbReference>
<dbReference type="SUPFAM" id="SSF52242">
    <property type="entry name" value="Cobalamin (vitamin B12)-binding domain"/>
    <property type="match status" value="1"/>
</dbReference>
<proteinExistence type="predicted"/>